<keyword evidence="12" id="KW-1185">Reference proteome</keyword>
<evidence type="ECO:0000256" key="8">
    <source>
        <dbReference type="ARBA" id="ARBA00023065"/>
    </source>
</evidence>
<sequence>MRSAAHYVISSRHVESTEGVHVRGFFNVRPRSEGGEGLGPFARRRAGGVGECPFSRRRRGGRDERCGAETGLDWRIPVLLSKTLRKNQKHGDVTPLRFYSKKIASLRKKFFPQTLTRLDLGALYTTDADDIRYCMKAKKSVELSDDGLLSLDFKGACSVSASRKPLRADFTGCAELSRKVFNFTEDQDLKLKIGYNAKDKVVYAQVRENNWTLNMDVNGRWGIRYDL</sequence>
<dbReference type="GO" id="GO:0009707">
    <property type="term" value="C:chloroplast outer membrane"/>
    <property type="evidence" value="ECO:0007669"/>
    <property type="project" value="UniProtKB-SubCell"/>
</dbReference>
<evidence type="ECO:0000256" key="6">
    <source>
        <dbReference type="ARBA" id="ARBA00022640"/>
    </source>
</evidence>
<comment type="subcellular location">
    <subcellularLocation>
        <location evidence="1">Plastid</location>
        <location evidence="1">Chloroplast outer membrane</location>
        <topology evidence="1">Multi-pass membrane protein</topology>
    </subcellularLocation>
    <subcellularLocation>
        <location evidence="2">Plastid</location>
        <location evidence="2">Etioplast membrane</location>
        <topology evidence="2">Multi-pass membrane protein</topology>
    </subcellularLocation>
</comment>
<evidence type="ECO:0000313" key="11">
    <source>
        <dbReference type="EMBL" id="KAK3282147.1"/>
    </source>
</evidence>
<evidence type="ECO:0000256" key="5">
    <source>
        <dbReference type="ARBA" id="ARBA00022528"/>
    </source>
</evidence>
<dbReference type="GO" id="GO:0034426">
    <property type="term" value="C:etioplast membrane"/>
    <property type="evidence" value="ECO:0007669"/>
    <property type="project" value="UniProtKB-SubCell"/>
</dbReference>
<comment type="similarity">
    <text evidence="3">Belongs to the plastid outer envelope porin OEP21 (TC 1.B.29) family.</text>
</comment>
<keyword evidence="7" id="KW-0812">Transmembrane</keyword>
<organism evidence="11 12">
    <name type="scientific">Cymbomonas tetramitiformis</name>
    <dbReference type="NCBI Taxonomy" id="36881"/>
    <lineage>
        <taxon>Eukaryota</taxon>
        <taxon>Viridiplantae</taxon>
        <taxon>Chlorophyta</taxon>
        <taxon>Pyramimonadophyceae</taxon>
        <taxon>Pyramimonadales</taxon>
        <taxon>Pyramimonadaceae</taxon>
        <taxon>Cymbomonas</taxon>
    </lineage>
</organism>
<keyword evidence="8" id="KW-0406">Ion transport</keyword>
<dbReference type="Proteomes" id="UP001190700">
    <property type="component" value="Unassembled WGS sequence"/>
</dbReference>
<evidence type="ECO:0000256" key="7">
    <source>
        <dbReference type="ARBA" id="ARBA00022692"/>
    </source>
</evidence>
<evidence type="ECO:0000256" key="4">
    <source>
        <dbReference type="ARBA" id="ARBA00022448"/>
    </source>
</evidence>
<comment type="function">
    <text evidence="10">Voltage-dependent rectifying anion channel that facilitates the translocation between chloroplast and cytoplasm of phosphorylated carbohydrates such as triosephosphate, 3-phosphoglycerate and inorganic phosphate (Pi) depending of ATP to triosephosphate ratio in the plastidial intermembrane space; in high triosephosphate/ATP conditions (e.g. photosynthesis), export of triosphosphate from chloroplast (outward rectifying channels), but in high ATP/triosephosphate conditions (e.g. dark phase), import of phosphosolutes (inward rectifying channels).</text>
</comment>
<protein>
    <submittedName>
        <fullName evidence="11">Uncharacterized protein</fullName>
    </submittedName>
</protein>
<evidence type="ECO:0000256" key="9">
    <source>
        <dbReference type="ARBA" id="ARBA00023136"/>
    </source>
</evidence>
<dbReference type="PANTHER" id="PTHR35993:SF1">
    <property type="entry name" value="OUTER ENVELOPE PORE PROTEIN 21B, CHLOROPLASTIC"/>
    <property type="match status" value="1"/>
</dbReference>
<dbReference type="InterPro" id="IPR034575">
    <property type="entry name" value="OEP21"/>
</dbReference>
<dbReference type="EMBL" id="LGRX02003517">
    <property type="protein sequence ID" value="KAK3282147.1"/>
    <property type="molecule type" value="Genomic_DNA"/>
</dbReference>
<keyword evidence="4" id="KW-0813">Transport</keyword>
<evidence type="ECO:0000256" key="3">
    <source>
        <dbReference type="ARBA" id="ARBA00009945"/>
    </source>
</evidence>
<evidence type="ECO:0000256" key="1">
    <source>
        <dbReference type="ARBA" id="ARBA00004396"/>
    </source>
</evidence>
<dbReference type="GO" id="GO:0008308">
    <property type="term" value="F:voltage-gated monoatomic anion channel activity"/>
    <property type="evidence" value="ECO:0007669"/>
    <property type="project" value="InterPro"/>
</dbReference>
<comment type="caution">
    <text evidence="11">The sequence shown here is derived from an EMBL/GenBank/DDBJ whole genome shotgun (WGS) entry which is preliminary data.</text>
</comment>
<evidence type="ECO:0000256" key="2">
    <source>
        <dbReference type="ARBA" id="ARBA00004441"/>
    </source>
</evidence>
<keyword evidence="9" id="KW-0472">Membrane</keyword>
<gene>
    <name evidence="11" type="ORF">CYMTET_10101</name>
</gene>
<proteinExistence type="inferred from homology"/>
<accession>A0AAE0GQ82</accession>
<reference evidence="11 12" key="1">
    <citation type="journal article" date="2015" name="Genome Biol. Evol.">
        <title>Comparative Genomics of a Bacterivorous Green Alga Reveals Evolutionary Causalities and Consequences of Phago-Mixotrophic Mode of Nutrition.</title>
        <authorList>
            <person name="Burns J.A."/>
            <person name="Paasch A."/>
            <person name="Narechania A."/>
            <person name="Kim E."/>
        </authorList>
    </citation>
    <scope>NUCLEOTIDE SEQUENCE [LARGE SCALE GENOMIC DNA]</scope>
    <source>
        <strain evidence="11 12">PLY_AMNH</strain>
    </source>
</reference>
<keyword evidence="6" id="KW-0934">Plastid</keyword>
<dbReference type="AlphaFoldDB" id="A0AAE0GQ82"/>
<evidence type="ECO:0000313" key="12">
    <source>
        <dbReference type="Proteomes" id="UP001190700"/>
    </source>
</evidence>
<keyword evidence="5" id="KW-0150">Chloroplast</keyword>
<evidence type="ECO:0000256" key="10">
    <source>
        <dbReference type="ARBA" id="ARBA00024941"/>
    </source>
</evidence>
<dbReference type="PANTHER" id="PTHR35993">
    <property type="entry name" value="OUTER ENVELOPE PORE PROTEIN 21B, CHLOROPLASTIC"/>
    <property type="match status" value="1"/>
</dbReference>
<name>A0AAE0GQ82_9CHLO</name>
<dbReference type="GO" id="GO:0044070">
    <property type="term" value="P:regulation of monoatomic anion transport"/>
    <property type="evidence" value="ECO:0007669"/>
    <property type="project" value="InterPro"/>
</dbReference>